<sequence length="41" mass="4902">MSTYFFIGVYGLITSRNMVRLLKCGFVSFYPFLLCYNYCNR</sequence>
<reference evidence="1" key="1">
    <citation type="journal article" date="2020" name="Mitochondrial DNA Part B Resour">
        <title>The complete chloroplast genome sequence of Santalum album.</title>
        <authorList>
            <person name="Yang D."/>
            <person name="Qiu Q."/>
            <person name="Xu L."/>
            <person name="Xu Y."/>
            <person name="Wang Y."/>
        </authorList>
    </citation>
    <scope>NUCLEOTIDE SEQUENCE</scope>
</reference>
<evidence type="ECO:0000313" key="1">
    <source>
        <dbReference type="EMBL" id="QKD76379.1"/>
    </source>
</evidence>
<dbReference type="AlphaFoldDB" id="A0A6M8ASD3"/>
<geneLocation type="chloroplast" evidence="1"/>
<proteinExistence type="predicted"/>
<dbReference type="EMBL" id="MN106256">
    <property type="protein sequence ID" value="QKD76379.1"/>
    <property type="molecule type" value="Genomic_DNA"/>
</dbReference>
<keyword evidence="1" id="KW-0934">Plastid</keyword>
<protein>
    <submittedName>
        <fullName evidence="1">NADH-plastoquinone oxidoreductase subunit 4L</fullName>
    </submittedName>
</protein>
<gene>
    <name evidence="1" type="primary">ndhE</name>
</gene>
<accession>A0A6M8ASD3</accession>
<name>A0A6M8ASD3_SANAL</name>
<organism evidence="1">
    <name type="scientific">Santalum album</name>
    <name type="common">Indian sandalwood</name>
    <dbReference type="NCBI Taxonomy" id="35974"/>
    <lineage>
        <taxon>Eukaryota</taxon>
        <taxon>Viridiplantae</taxon>
        <taxon>Streptophyta</taxon>
        <taxon>Embryophyta</taxon>
        <taxon>Tracheophyta</taxon>
        <taxon>Spermatophyta</taxon>
        <taxon>Magnoliopsida</taxon>
        <taxon>eudicotyledons</taxon>
        <taxon>Gunneridae</taxon>
        <taxon>Pentapetalae</taxon>
        <taxon>Santalales</taxon>
        <taxon>Santalaceae</taxon>
        <taxon>Santalum</taxon>
    </lineage>
</organism>
<keyword evidence="1" id="KW-0150">Chloroplast</keyword>